<reference evidence="1 2" key="1">
    <citation type="submission" date="2014-04" db="EMBL/GenBank/DDBJ databases">
        <authorList>
            <consortium name="DOE Joint Genome Institute"/>
            <person name="Kuo A."/>
            <person name="Kohler A."/>
            <person name="Costa M.D."/>
            <person name="Nagy L.G."/>
            <person name="Floudas D."/>
            <person name="Copeland A."/>
            <person name="Barry K.W."/>
            <person name="Cichocki N."/>
            <person name="Veneault-Fourrey C."/>
            <person name="LaButti K."/>
            <person name="Lindquist E.A."/>
            <person name="Lipzen A."/>
            <person name="Lundell T."/>
            <person name="Morin E."/>
            <person name="Murat C."/>
            <person name="Sun H."/>
            <person name="Tunlid A."/>
            <person name="Henrissat B."/>
            <person name="Grigoriev I.V."/>
            <person name="Hibbett D.S."/>
            <person name="Martin F."/>
            <person name="Nordberg H.P."/>
            <person name="Cantor M.N."/>
            <person name="Hua S.X."/>
        </authorList>
    </citation>
    <scope>NUCLEOTIDE SEQUENCE [LARGE SCALE GENOMIC DNA]</scope>
    <source>
        <strain evidence="1 2">441</strain>
    </source>
</reference>
<evidence type="ECO:0000313" key="1">
    <source>
        <dbReference type="EMBL" id="KIK20911.1"/>
    </source>
</evidence>
<name>A0A0C9YVV6_9AGAM</name>
<accession>A0A0C9YVV6</accession>
<protein>
    <submittedName>
        <fullName evidence="1">Uncharacterized protein</fullName>
    </submittedName>
</protein>
<proteinExistence type="predicted"/>
<keyword evidence="2" id="KW-1185">Reference proteome</keyword>
<sequence>MTIEWQRDGGVKGMALQYHTIQVPPREAMRTGITTHNEPFQVPMEIRQQAWSAVYSRFSCAARGEEERLMLAQHGRNGRMVYVGTC</sequence>
<gene>
    <name evidence="1" type="ORF">PISMIDRAFT_571835</name>
</gene>
<organism evidence="1 2">
    <name type="scientific">Pisolithus microcarpus 441</name>
    <dbReference type="NCBI Taxonomy" id="765257"/>
    <lineage>
        <taxon>Eukaryota</taxon>
        <taxon>Fungi</taxon>
        <taxon>Dikarya</taxon>
        <taxon>Basidiomycota</taxon>
        <taxon>Agaricomycotina</taxon>
        <taxon>Agaricomycetes</taxon>
        <taxon>Agaricomycetidae</taxon>
        <taxon>Boletales</taxon>
        <taxon>Sclerodermatineae</taxon>
        <taxon>Pisolithaceae</taxon>
        <taxon>Pisolithus</taxon>
    </lineage>
</organism>
<dbReference type="Proteomes" id="UP000054018">
    <property type="component" value="Unassembled WGS sequence"/>
</dbReference>
<dbReference type="AlphaFoldDB" id="A0A0C9YVV6"/>
<reference evidence="2" key="2">
    <citation type="submission" date="2015-01" db="EMBL/GenBank/DDBJ databases">
        <title>Evolutionary Origins and Diversification of the Mycorrhizal Mutualists.</title>
        <authorList>
            <consortium name="DOE Joint Genome Institute"/>
            <consortium name="Mycorrhizal Genomics Consortium"/>
            <person name="Kohler A."/>
            <person name="Kuo A."/>
            <person name="Nagy L.G."/>
            <person name="Floudas D."/>
            <person name="Copeland A."/>
            <person name="Barry K.W."/>
            <person name="Cichocki N."/>
            <person name="Veneault-Fourrey C."/>
            <person name="LaButti K."/>
            <person name="Lindquist E.A."/>
            <person name="Lipzen A."/>
            <person name="Lundell T."/>
            <person name="Morin E."/>
            <person name="Murat C."/>
            <person name="Riley R."/>
            <person name="Ohm R."/>
            <person name="Sun H."/>
            <person name="Tunlid A."/>
            <person name="Henrissat B."/>
            <person name="Grigoriev I.V."/>
            <person name="Hibbett D.S."/>
            <person name="Martin F."/>
        </authorList>
    </citation>
    <scope>NUCLEOTIDE SEQUENCE [LARGE SCALE GENOMIC DNA]</scope>
    <source>
        <strain evidence="2">441</strain>
    </source>
</reference>
<dbReference type="HOGENOM" id="CLU_2498723_0_0_1"/>
<evidence type="ECO:0000313" key="2">
    <source>
        <dbReference type="Proteomes" id="UP000054018"/>
    </source>
</evidence>
<dbReference type="EMBL" id="KN833758">
    <property type="protein sequence ID" value="KIK20911.1"/>
    <property type="molecule type" value="Genomic_DNA"/>
</dbReference>